<dbReference type="AlphaFoldDB" id="A0A0N4VY45"/>
<dbReference type="WBParaSite" id="HPLM_0000221601-mRNA-1">
    <property type="protein sequence ID" value="HPLM_0000221601-mRNA-1"/>
    <property type="gene ID" value="HPLM_0000221601"/>
</dbReference>
<protein>
    <submittedName>
        <fullName evidence="1">Ig-like domain-containing protein</fullName>
    </submittedName>
</protein>
<accession>A0A0N4VY45</accession>
<reference evidence="1" key="1">
    <citation type="submission" date="2017-02" db="UniProtKB">
        <authorList>
            <consortium name="WormBaseParasite"/>
        </authorList>
    </citation>
    <scope>IDENTIFICATION</scope>
</reference>
<sequence>LINAETQQPLNCNEDNSVTVTCKVANGVQCRGLLNGTRYFQLTVSIFLEKLISLMHIC</sequence>
<proteinExistence type="predicted"/>
<organism evidence="1">
    <name type="scientific">Haemonchus placei</name>
    <name type="common">Barber's pole worm</name>
    <dbReference type="NCBI Taxonomy" id="6290"/>
    <lineage>
        <taxon>Eukaryota</taxon>
        <taxon>Metazoa</taxon>
        <taxon>Ecdysozoa</taxon>
        <taxon>Nematoda</taxon>
        <taxon>Chromadorea</taxon>
        <taxon>Rhabditida</taxon>
        <taxon>Rhabditina</taxon>
        <taxon>Rhabditomorpha</taxon>
        <taxon>Strongyloidea</taxon>
        <taxon>Trichostrongylidae</taxon>
        <taxon>Haemonchus</taxon>
    </lineage>
</organism>
<evidence type="ECO:0000313" key="1">
    <source>
        <dbReference type="WBParaSite" id="HPLM_0000221601-mRNA-1"/>
    </source>
</evidence>
<name>A0A0N4VY45_HAEPC</name>